<dbReference type="RefSeq" id="WP_261693273.1">
    <property type="nucleotide sequence ID" value="NZ_CP104694.1"/>
</dbReference>
<dbReference type="PANTHER" id="PTHR46825">
    <property type="entry name" value="D-ALANYL-D-ALANINE-CARBOXYPEPTIDASE/ENDOPEPTIDASE AMPH"/>
    <property type="match status" value="1"/>
</dbReference>
<dbReference type="InterPro" id="IPR050491">
    <property type="entry name" value="AmpC-like"/>
</dbReference>
<name>A0ABY6B8E7_9GAMM</name>
<feature type="domain" description="Beta-lactamase-related" evidence="2">
    <location>
        <begin position="145"/>
        <end position="457"/>
    </location>
</feature>
<accession>A0ABY6B8E7</accession>
<reference evidence="3" key="1">
    <citation type="submission" date="2022-09" db="EMBL/GenBank/DDBJ databases">
        <title>Tahibacter sp. nov., isolated from a fresh water.</title>
        <authorList>
            <person name="Baek J.H."/>
            <person name="Lee J.K."/>
            <person name="Kim J.M."/>
            <person name="Jeon C.O."/>
        </authorList>
    </citation>
    <scope>NUCLEOTIDE SEQUENCE</scope>
    <source>
        <strain evidence="3">W38</strain>
    </source>
</reference>
<dbReference type="Gene3D" id="3.40.710.10">
    <property type="entry name" value="DD-peptidase/beta-lactamase superfamily"/>
    <property type="match status" value="1"/>
</dbReference>
<evidence type="ECO:0000313" key="3">
    <source>
        <dbReference type="EMBL" id="UXI66289.1"/>
    </source>
</evidence>
<dbReference type="InterPro" id="IPR001466">
    <property type="entry name" value="Beta-lactam-related"/>
</dbReference>
<proteinExistence type="predicted"/>
<evidence type="ECO:0000256" key="1">
    <source>
        <dbReference type="SAM" id="SignalP"/>
    </source>
</evidence>
<dbReference type="SUPFAM" id="SSF56601">
    <property type="entry name" value="beta-lactamase/transpeptidase-like"/>
    <property type="match status" value="1"/>
</dbReference>
<dbReference type="InterPro" id="IPR012338">
    <property type="entry name" value="Beta-lactam/transpept-like"/>
</dbReference>
<dbReference type="Pfam" id="PF00144">
    <property type="entry name" value="Beta-lactamase"/>
    <property type="match status" value="1"/>
</dbReference>
<dbReference type="Proteomes" id="UP001064632">
    <property type="component" value="Chromosome"/>
</dbReference>
<feature type="signal peptide" evidence="1">
    <location>
        <begin position="1"/>
        <end position="19"/>
    </location>
</feature>
<evidence type="ECO:0000259" key="2">
    <source>
        <dbReference type="Pfam" id="PF00144"/>
    </source>
</evidence>
<protein>
    <submittedName>
        <fullName evidence="3">Beta-lactamase family protein</fullName>
    </submittedName>
</protein>
<sequence>MIRAWFFSGLWCAAAAVSAAEPNVPATPAGRVFGEWLVSLNTADPAKLKAFKDTYKRETTVEEYLALQQETGGYSLLRIEKNEPLEIGVLLKEKESDAAARMAITVREGTPAEIVNVQFEPVSLPPDLAPARMPMPQALKALTARVDDLAKAGKFSGVMLVAQGDQVLYRKSWGMADRDAKRAVDPTIQFDLASQGKMFTAIAALQLIEAGKMSLDDTVGKHLTDYPNTAIARKVTVRHLLTHAGGTGDIDIFGPEAAGNRARIKEQGDYVAAFGARDPVHEPGAEYQYSNYGYVLLGALIEKVSGLSYYDYIQQHVFAPAGMASSGFPLKTEASARYAIGYTWQNGQWVPNTALLPYRGMAAGGGYATADDLLRFARALQAGKLVSKALLAEATRQHNPWYGLGFMVRGEASLRFFGHSGGAEGMSTEFRVYPALDTVVIVLANLDPPAAHRPVDFLEARMPTRS</sequence>
<gene>
    <name evidence="3" type="ORF">N4264_16200</name>
</gene>
<dbReference type="EMBL" id="CP104694">
    <property type="protein sequence ID" value="UXI66289.1"/>
    <property type="molecule type" value="Genomic_DNA"/>
</dbReference>
<evidence type="ECO:0000313" key="4">
    <source>
        <dbReference type="Proteomes" id="UP001064632"/>
    </source>
</evidence>
<keyword evidence="4" id="KW-1185">Reference proteome</keyword>
<feature type="chain" id="PRO_5046054402" evidence="1">
    <location>
        <begin position="20"/>
        <end position="466"/>
    </location>
</feature>
<organism evidence="3 4">
    <name type="scientific">Tahibacter amnicola</name>
    <dbReference type="NCBI Taxonomy" id="2976241"/>
    <lineage>
        <taxon>Bacteria</taxon>
        <taxon>Pseudomonadati</taxon>
        <taxon>Pseudomonadota</taxon>
        <taxon>Gammaproteobacteria</taxon>
        <taxon>Lysobacterales</taxon>
        <taxon>Rhodanobacteraceae</taxon>
        <taxon>Tahibacter</taxon>
    </lineage>
</organism>
<dbReference type="PANTHER" id="PTHR46825:SF9">
    <property type="entry name" value="BETA-LACTAMASE-RELATED DOMAIN-CONTAINING PROTEIN"/>
    <property type="match status" value="1"/>
</dbReference>
<keyword evidence="1" id="KW-0732">Signal</keyword>